<dbReference type="InterPro" id="IPR036396">
    <property type="entry name" value="Cyt_P450_sf"/>
</dbReference>
<feature type="compositionally biased region" description="Low complexity" evidence="2">
    <location>
        <begin position="93"/>
        <end position="102"/>
    </location>
</feature>
<feature type="compositionally biased region" description="Basic and acidic residues" evidence="2">
    <location>
        <begin position="75"/>
        <end position="90"/>
    </location>
</feature>
<dbReference type="Pfam" id="PF00067">
    <property type="entry name" value="p450"/>
    <property type="match status" value="1"/>
</dbReference>
<evidence type="ECO:0000256" key="1">
    <source>
        <dbReference type="ARBA" id="ARBA00010617"/>
    </source>
</evidence>
<dbReference type="InterPro" id="IPR050121">
    <property type="entry name" value="Cytochrome_P450_monoxygenase"/>
</dbReference>
<evidence type="ECO:0000313" key="4">
    <source>
        <dbReference type="Proteomes" id="UP000660554"/>
    </source>
</evidence>
<reference evidence="4" key="1">
    <citation type="submission" date="2020-09" db="EMBL/GenBank/DDBJ databases">
        <title>Whole genome shotgun sequence of Streptomyces cinnamonensis NBRC 15873.</title>
        <authorList>
            <person name="Komaki H."/>
            <person name="Tamura T."/>
        </authorList>
    </citation>
    <scope>NUCLEOTIDE SEQUENCE [LARGE SCALE GENOMIC DNA]</scope>
    <source>
        <strain evidence="4">NBRC 15873</strain>
    </source>
</reference>
<feature type="compositionally biased region" description="Low complexity" evidence="2">
    <location>
        <begin position="53"/>
        <end position="64"/>
    </location>
</feature>
<comment type="similarity">
    <text evidence="1">Belongs to the cytochrome P450 family.</text>
</comment>
<sequence>MRTVQGAALDGLKARVRALAERTGLPVRSTRGAPRPHAGPAARPRPTERAGRAPRGGAPLADPGPAVPPPGAGDPGRRTSVKEPLRRTSADRPAGPAAALAPSGPPAAAPTVLATLGALLTAAGRPRPRRRPGGVRASAAALRALRARHGDAPALVRTRSGQTLLVLLDPQDLRRFYAEPVSVLAADPPQKCRGLSTHEPGRDADGPGCARGEQRPERRRMSADVLAAGLPVHPAAGPILNVVAEEARHLTATGTLELVRARHAVNRAARRIVLGDPAADDDELAGWLTQLRAEDGRLRGGRTRAARSVHDKARARVREYVRHAGDDTLAGRAARHAGPVDTTDPDGGVDPADEARLWLLAMDAVPDTLLRTLLLLGAHPCEQDAAAAEAAAEVAAGRARGELPRLRACVRESLRLYPVVPDLIRVTRGETEWRGVRHPAGTAVLLPAAFHQRDPERVPAAHVFVPGRWKNPGADRDIRMAPFSHGGGRCPGDQLGLMITAAFCAEVLRGHRITGTRPVLDPVGPLPVTLDPRGVRLTLTRR</sequence>
<feature type="compositionally biased region" description="Basic and acidic residues" evidence="2">
    <location>
        <begin position="212"/>
        <end position="221"/>
    </location>
</feature>
<keyword evidence="4" id="KW-1185">Reference proteome</keyword>
<feature type="region of interest" description="Disordered" evidence="2">
    <location>
        <begin position="21"/>
        <end position="106"/>
    </location>
</feature>
<name>A0ABQ3NYK4_STRVG</name>
<protein>
    <recommendedName>
        <fullName evidence="5">Cytochrome P450</fullName>
    </recommendedName>
</protein>
<dbReference type="PANTHER" id="PTHR24305:SF166">
    <property type="entry name" value="CYTOCHROME P450 12A4, MITOCHONDRIAL-RELATED"/>
    <property type="match status" value="1"/>
</dbReference>
<dbReference type="SUPFAM" id="SSF48264">
    <property type="entry name" value="Cytochrome P450"/>
    <property type="match status" value="1"/>
</dbReference>
<organism evidence="3 4">
    <name type="scientific">Streptomyces virginiae</name>
    <name type="common">Streptomyces cinnamonensis</name>
    <dbReference type="NCBI Taxonomy" id="1961"/>
    <lineage>
        <taxon>Bacteria</taxon>
        <taxon>Bacillati</taxon>
        <taxon>Actinomycetota</taxon>
        <taxon>Actinomycetes</taxon>
        <taxon>Kitasatosporales</taxon>
        <taxon>Streptomycetaceae</taxon>
        <taxon>Streptomyces</taxon>
    </lineage>
</organism>
<dbReference type="Gene3D" id="1.10.630.10">
    <property type="entry name" value="Cytochrome P450"/>
    <property type="match status" value="1"/>
</dbReference>
<evidence type="ECO:0000313" key="3">
    <source>
        <dbReference type="EMBL" id="GHI17853.1"/>
    </source>
</evidence>
<dbReference type="PANTHER" id="PTHR24305">
    <property type="entry name" value="CYTOCHROME P450"/>
    <property type="match status" value="1"/>
</dbReference>
<dbReference type="Proteomes" id="UP000660554">
    <property type="component" value="Unassembled WGS sequence"/>
</dbReference>
<dbReference type="RefSeq" id="WP_053611867.1">
    <property type="nucleotide sequence ID" value="NZ_BMRU01000019.1"/>
</dbReference>
<evidence type="ECO:0000256" key="2">
    <source>
        <dbReference type="SAM" id="MobiDB-lite"/>
    </source>
</evidence>
<feature type="region of interest" description="Disordered" evidence="2">
    <location>
        <begin position="189"/>
        <end position="221"/>
    </location>
</feature>
<feature type="compositionally biased region" description="Low complexity" evidence="2">
    <location>
        <begin position="31"/>
        <end position="44"/>
    </location>
</feature>
<accession>A0ABQ3NYK4</accession>
<evidence type="ECO:0008006" key="5">
    <source>
        <dbReference type="Google" id="ProtNLM"/>
    </source>
</evidence>
<comment type="caution">
    <text evidence="3">The sequence shown here is derived from an EMBL/GenBank/DDBJ whole genome shotgun (WGS) entry which is preliminary data.</text>
</comment>
<dbReference type="GeneID" id="86958872"/>
<gene>
    <name evidence="3" type="ORF">Scinn_73160</name>
</gene>
<dbReference type="EMBL" id="BNDV01000017">
    <property type="protein sequence ID" value="GHI17853.1"/>
    <property type="molecule type" value="Genomic_DNA"/>
</dbReference>
<proteinExistence type="inferred from homology"/>
<dbReference type="InterPro" id="IPR001128">
    <property type="entry name" value="Cyt_P450"/>
</dbReference>